<name>A0A1H9WDQ6_9PSEU</name>
<dbReference type="EMBL" id="FOGI01000010">
    <property type="protein sequence ID" value="SES31954.1"/>
    <property type="molecule type" value="Genomic_DNA"/>
</dbReference>
<evidence type="ECO:0000313" key="3">
    <source>
        <dbReference type="Proteomes" id="UP000199051"/>
    </source>
</evidence>
<feature type="domain" description="DUF397" evidence="1">
    <location>
        <begin position="2"/>
        <end position="45"/>
    </location>
</feature>
<dbReference type="Proteomes" id="UP000199051">
    <property type="component" value="Unassembled WGS sequence"/>
</dbReference>
<dbReference type="InterPro" id="IPR007278">
    <property type="entry name" value="DUF397"/>
</dbReference>
<proteinExistence type="predicted"/>
<sequence>MRFKKSTRSAANSDCVEVGSTLRHLRDSKNPHGPVLTADITALIRHVR</sequence>
<protein>
    <recommendedName>
        <fullName evidence="1">DUF397 domain-containing protein</fullName>
    </recommendedName>
</protein>
<evidence type="ECO:0000313" key="2">
    <source>
        <dbReference type="EMBL" id="SES31954.1"/>
    </source>
</evidence>
<keyword evidence="3" id="KW-1185">Reference proteome</keyword>
<reference evidence="3" key="1">
    <citation type="submission" date="2016-10" db="EMBL/GenBank/DDBJ databases">
        <authorList>
            <person name="Varghese N."/>
            <person name="Submissions S."/>
        </authorList>
    </citation>
    <scope>NUCLEOTIDE SEQUENCE [LARGE SCALE GENOMIC DNA]</scope>
    <source>
        <strain evidence="3">DSM 44260</strain>
    </source>
</reference>
<evidence type="ECO:0000259" key="1">
    <source>
        <dbReference type="Pfam" id="PF04149"/>
    </source>
</evidence>
<dbReference type="Pfam" id="PF04149">
    <property type="entry name" value="DUF397"/>
    <property type="match status" value="1"/>
</dbReference>
<organism evidence="2 3">
    <name type="scientific">Actinokineospora terrae</name>
    <dbReference type="NCBI Taxonomy" id="155974"/>
    <lineage>
        <taxon>Bacteria</taxon>
        <taxon>Bacillati</taxon>
        <taxon>Actinomycetota</taxon>
        <taxon>Actinomycetes</taxon>
        <taxon>Pseudonocardiales</taxon>
        <taxon>Pseudonocardiaceae</taxon>
        <taxon>Actinokineospora</taxon>
    </lineage>
</organism>
<gene>
    <name evidence="2" type="ORF">SAMN04487818_110103</name>
</gene>
<dbReference type="RefSeq" id="WP_092782621.1">
    <property type="nucleotide sequence ID" value="NZ_FOGI01000010.1"/>
</dbReference>
<accession>A0A1H9WDQ6</accession>
<dbReference type="AlphaFoldDB" id="A0A1H9WDQ6"/>